<dbReference type="GO" id="GO:0051213">
    <property type="term" value="F:dioxygenase activity"/>
    <property type="evidence" value="ECO:0007669"/>
    <property type="project" value="UniProtKB-KW"/>
</dbReference>
<name>S7QAZ7_GLOTA</name>
<dbReference type="PROSITE" id="PS50292">
    <property type="entry name" value="PEROXIDASE_3"/>
    <property type="match status" value="1"/>
</dbReference>
<dbReference type="Proteomes" id="UP000030669">
    <property type="component" value="Unassembled WGS sequence"/>
</dbReference>
<dbReference type="EMBL" id="KB469300">
    <property type="protein sequence ID" value="EPQ56503.1"/>
    <property type="molecule type" value="Genomic_DNA"/>
</dbReference>
<dbReference type="GO" id="GO:0005506">
    <property type="term" value="F:iron ion binding"/>
    <property type="evidence" value="ECO:0007669"/>
    <property type="project" value="InterPro"/>
</dbReference>
<keyword evidence="3" id="KW-0223">Dioxygenase</keyword>
<evidence type="ECO:0000256" key="4">
    <source>
        <dbReference type="ARBA" id="ARBA00023002"/>
    </source>
</evidence>
<accession>S7QAZ7</accession>
<dbReference type="GeneID" id="19303928"/>
<evidence type="ECO:0000256" key="1">
    <source>
        <dbReference type="ARBA" id="ARBA00022617"/>
    </source>
</evidence>
<dbReference type="PANTHER" id="PTHR11903:SF37">
    <property type="entry name" value="PSI-PRODUCING OXYGENASE A"/>
    <property type="match status" value="1"/>
</dbReference>
<keyword evidence="4" id="KW-0560">Oxidoreductase</keyword>
<dbReference type="GO" id="GO:0020037">
    <property type="term" value="F:heme binding"/>
    <property type="evidence" value="ECO:0007669"/>
    <property type="project" value="InterPro"/>
</dbReference>
<evidence type="ECO:0000256" key="5">
    <source>
        <dbReference type="ARBA" id="ARBA00023004"/>
    </source>
</evidence>
<dbReference type="InterPro" id="IPR050783">
    <property type="entry name" value="Oxylipin_biosynth_metab"/>
</dbReference>
<dbReference type="SUPFAM" id="SSF48113">
    <property type="entry name" value="Heme-dependent peroxidases"/>
    <property type="match status" value="1"/>
</dbReference>
<dbReference type="Pfam" id="PF03098">
    <property type="entry name" value="An_peroxidase"/>
    <property type="match status" value="2"/>
</dbReference>
<feature type="binding site" description="axial binding residue" evidence="6">
    <location>
        <position position="362"/>
    </location>
    <ligand>
        <name>heme b</name>
        <dbReference type="ChEBI" id="CHEBI:60344"/>
    </ligand>
    <ligandPart>
        <name>Fe</name>
        <dbReference type="ChEBI" id="CHEBI:18248"/>
    </ligandPart>
</feature>
<dbReference type="GO" id="GO:0004497">
    <property type="term" value="F:monooxygenase activity"/>
    <property type="evidence" value="ECO:0007669"/>
    <property type="project" value="InterPro"/>
</dbReference>
<dbReference type="GO" id="GO:0016705">
    <property type="term" value="F:oxidoreductase activity, acting on paired donors, with incorporation or reduction of molecular oxygen"/>
    <property type="evidence" value="ECO:0007669"/>
    <property type="project" value="InterPro"/>
</dbReference>
<dbReference type="CDD" id="cd09817">
    <property type="entry name" value="linoleate_diol_synthase_like"/>
    <property type="match status" value="1"/>
</dbReference>
<evidence type="ECO:0000313" key="8">
    <source>
        <dbReference type="Proteomes" id="UP000030669"/>
    </source>
</evidence>
<dbReference type="SUPFAM" id="SSF48264">
    <property type="entry name" value="Cytochrome P450"/>
    <property type="match status" value="1"/>
</dbReference>
<evidence type="ECO:0000313" key="7">
    <source>
        <dbReference type="EMBL" id="EPQ56503.1"/>
    </source>
</evidence>
<keyword evidence="2 6" id="KW-0479">Metal-binding</keyword>
<keyword evidence="8" id="KW-1185">Reference proteome</keyword>
<dbReference type="PANTHER" id="PTHR11903">
    <property type="entry name" value="PROSTAGLANDIN G/H SYNTHASE"/>
    <property type="match status" value="1"/>
</dbReference>
<evidence type="ECO:0000256" key="3">
    <source>
        <dbReference type="ARBA" id="ARBA00022964"/>
    </source>
</evidence>
<dbReference type="Gene3D" id="1.10.630.10">
    <property type="entry name" value="Cytochrome P450"/>
    <property type="match status" value="1"/>
</dbReference>
<dbReference type="OrthoDB" id="823504at2759"/>
<dbReference type="Gene3D" id="1.10.640.10">
    <property type="entry name" value="Haem peroxidase domain superfamily, animal type"/>
    <property type="match status" value="1"/>
</dbReference>
<organism evidence="7 8">
    <name type="scientific">Gloeophyllum trabeum (strain ATCC 11539 / FP-39264 / Madison 617)</name>
    <name type="common">Brown rot fungus</name>
    <dbReference type="NCBI Taxonomy" id="670483"/>
    <lineage>
        <taxon>Eukaryota</taxon>
        <taxon>Fungi</taxon>
        <taxon>Dikarya</taxon>
        <taxon>Basidiomycota</taxon>
        <taxon>Agaricomycotina</taxon>
        <taxon>Agaricomycetes</taxon>
        <taxon>Gloeophyllales</taxon>
        <taxon>Gloeophyllaceae</taxon>
        <taxon>Gloeophyllum</taxon>
    </lineage>
</organism>
<dbReference type="GO" id="GO:0004601">
    <property type="term" value="F:peroxidase activity"/>
    <property type="evidence" value="ECO:0007669"/>
    <property type="project" value="InterPro"/>
</dbReference>
<dbReference type="AlphaFoldDB" id="S7QAZ7"/>
<dbReference type="eggNOG" id="KOG2408">
    <property type="taxonomic scope" value="Eukaryota"/>
</dbReference>
<dbReference type="InterPro" id="IPR037120">
    <property type="entry name" value="Haem_peroxidase_sf_animal"/>
</dbReference>
<sequence>MSSILQTVSATAVRAKDDAERVVEEFRAKIKQDISFIPDASTLGAVVDAIRHNDAIDDRKMLLEHVLVLLSRLPQGDLLKKLQDATVELLYLDLPHPPVTYIGSEHAFRTADGSYNNIDNPKLGQAGTPYSRSVQDIHLLPTRVLPDPGLVFDVLLKRDGFVKHPAGLSSLFFSFAALVIHSIFRTSHQNYDINETSSYVDLAPLYGNNQDEQNKVRVRDGRGLLHPDVFAENRLLLLPPATSVLLVLFNRNHNYIARKLLQINERGWYIDPDTIDPVDTEKNAKLLQQEEDIFQTARLVNASWFASVVMSDYFSNILGLVRDGNTWVLNPFEDIRKSDHSLFERGRGNACSVEFNCLYRWHATMSVADEQYTQRVFSQVFPDKPMDQVTAADFKEVAKKQNDMDPDCSHWTFGGLQRQKDGTFRDEDLANFLRNSTEQPAAAFRARGTPEVMRLNEIMGITQSRAWGCCSLNDFRKFLGLKPYSSFLEWNPDPTIAAVAEKLYHSIDNLELYVGLQAEEAKPVVEGAGLCPGYTISRAILADAIALTRGDRFFTADYTPYALTTWGFNDCQRDPNGPGFGSMLGRLFLRTLGDQCRPNSTYTWFPLMTPESMKDVLTNLGKLNVYEFVRPSTQRPLVVIDDYRIVKEILNNDNFVVVGVDRAAPFIKGEGFFIASSDPEQGRREQREFLRFLAGTPELVQAVTKYFNRKTVELIRTNTYGNVGSNTKNINIVRDVVRYAPVHWVATELAGIPIRSKDHPDAPYTEQQLYDIVTGIYEYLFLDIDPAKELTLQDTVGKQMKELLGHIHSGLSRQGSLLSGIWDTISSIFTGQSNTDKGTFAERFSTSGWSQDKMANTILAVLIGSTVELSQTLTHVINTYLDEKHASTIQPYSSTWDATAESVVQAFAREAIRLDPPFAGVYRDCRRGKSIGTLSVQAKDRVFLDMEKAHKNDAVFKHSGEVNQNRPKESYLIADGSTNCLGEELTLKIIAEMLQVVFTLGNVRRAPGNSGVLQRHRNEANQAARWEYLKVGGVTFWPDSMVLQYE</sequence>
<dbReference type="InterPro" id="IPR036396">
    <property type="entry name" value="Cyt_P450_sf"/>
</dbReference>
<gene>
    <name evidence="7" type="ORF">GLOTRDRAFT_138220</name>
</gene>
<dbReference type="HOGENOM" id="CLU_002329_0_0_1"/>
<keyword evidence="1 6" id="KW-0349">Heme</keyword>
<dbReference type="OMA" id="RHYTIDY"/>
<proteinExistence type="predicted"/>
<reference evidence="7 8" key="1">
    <citation type="journal article" date="2012" name="Science">
        <title>The Paleozoic origin of enzymatic lignin decomposition reconstructed from 31 fungal genomes.</title>
        <authorList>
            <person name="Floudas D."/>
            <person name="Binder M."/>
            <person name="Riley R."/>
            <person name="Barry K."/>
            <person name="Blanchette R.A."/>
            <person name="Henrissat B."/>
            <person name="Martinez A.T."/>
            <person name="Otillar R."/>
            <person name="Spatafora J.W."/>
            <person name="Yadav J.S."/>
            <person name="Aerts A."/>
            <person name="Benoit I."/>
            <person name="Boyd A."/>
            <person name="Carlson A."/>
            <person name="Copeland A."/>
            <person name="Coutinho P.M."/>
            <person name="de Vries R.P."/>
            <person name="Ferreira P."/>
            <person name="Findley K."/>
            <person name="Foster B."/>
            <person name="Gaskell J."/>
            <person name="Glotzer D."/>
            <person name="Gorecki P."/>
            <person name="Heitman J."/>
            <person name="Hesse C."/>
            <person name="Hori C."/>
            <person name="Igarashi K."/>
            <person name="Jurgens J.A."/>
            <person name="Kallen N."/>
            <person name="Kersten P."/>
            <person name="Kohler A."/>
            <person name="Kuees U."/>
            <person name="Kumar T.K.A."/>
            <person name="Kuo A."/>
            <person name="LaButti K."/>
            <person name="Larrondo L.F."/>
            <person name="Lindquist E."/>
            <person name="Ling A."/>
            <person name="Lombard V."/>
            <person name="Lucas S."/>
            <person name="Lundell T."/>
            <person name="Martin R."/>
            <person name="McLaughlin D.J."/>
            <person name="Morgenstern I."/>
            <person name="Morin E."/>
            <person name="Murat C."/>
            <person name="Nagy L.G."/>
            <person name="Nolan M."/>
            <person name="Ohm R.A."/>
            <person name="Patyshakuliyeva A."/>
            <person name="Rokas A."/>
            <person name="Ruiz-Duenas F.J."/>
            <person name="Sabat G."/>
            <person name="Salamov A."/>
            <person name="Samejima M."/>
            <person name="Schmutz J."/>
            <person name="Slot J.C."/>
            <person name="St John F."/>
            <person name="Stenlid J."/>
            <person name="Sun H."/>
            <person name="Sun S."/>
            <person name="Syed K."/>
            <person name="Tsang A."/>
            <person name="Wiebenga A."/>
            <person name="Young D."/>
            <person name="Pisabarro A."/>
            <person name="Eastwood D.C."/>
            <person name="Martin F."/>
            <person name="Cullen D."/>
            <person name="Grigoriev I.V."/>
            <person name="Hibbett D.S."/>
        </authorList>
    </citation>
    <scope>NUCLEOTIDE SEQUENCE [LARGE SCALE GENOMIC DNA]</scope>
    <source>
        <strain evidence="7 8">ATCC 11539</strain>
    </source>
</reference>
<evidence type="ECO:0000256" key="2">
    <source>
        <dbReference type="ARBA" id="ARBA00022723"/>
    </source>
</evidence>
<protein>
    <submittedName>
        <fullName evidence="7">Linoleate diol synthase</fullName>
    </submittedName>
</protein>
<dbReference type="InterPro" id="IPR010255">
    <property type="entry name" value="Haem_peroxidase_sf"/>
</dbReference>
<keyword evidence="5 6" id="KW-0408">Iron</keyword>
<evidence type="ECO:0000256" key="6">
    <source>
        <dbReference type="PIRSR" id="PIRSR619791-2"/>
    </source>
</evidence>
<dbReference type="InterPro" id="IPR019791">
    <property type="entry name" value="Haem_peroxidase_animal"/>
</dbReference>
<dbReference type="InterPro" id="IPR034812">
    <property type="entry name" value="Ppo-like_N"/>
</dbReference>
<dbReference type="KEGG" id="gtr:GLOTRDRAFT_138220"/>
<dbReference type="GO" id="GO:0006631">
    <property type="term" value="P:fatty acid metabolic process"/>
    <property type="evidence" value="ECO:0007669"/>
    <property type="project" value="UniProtKB-ARBA"/>
</dbReference>
<dbReference type="GO" id="GO:0006979">
    <property type="term" value="P:response to oxidative stress"/>
    <property type="evidence" value="ECO:0007669"/>
    <property type="project" value="InterPro"/>
</dbReference>
<dbReference type="RefSeq" id="XP_007865222.1">
    <property type="nucleotide sequence ID" value="XM_007867031.1"/>
</dbReference>
<dbReference type="PRINTS" id="PR00457">
    <property type="entry name" value="ANPEROXIDASE"/>
</dbReference>